<organism evidence="3 4">
    <name type="scientific">Candidatus Woesebacteria bacterium GW2011_GWB1_43_14</name>
    <dbReference type="NCBI Taxonomy" id="1618578"/>
    <lineage>
        <taxon>Bacteria</taxon>
        <taxon>Candidatus Woeseibacteriota</taxon>
    </lineage>
</organism>
<dbReference type="InterPro" id="IPR000683">
    <property type="entry name" value="Gfo/Idh/MocA-like_OxRdtase_N"/>
</dbReference>
<feature type="domain" description="GFO/IDH/MocA-like oxidoreductase" evidence="2">
    <location>
        <begin position="131"/>
        <end position="251"/>
    </location>
</feature>
<evidence type="ECO:0008006" key="5">
    <source>
        <dbReference type="Google" id="ProtNLM"/>
    </source>
</evidence>
<accession>A0A0G1GJ55</accession>
<proteinExistence type="predicted"/>
<gene>
    <name evidence="3" type="ORF">UV74_C0002G0017</name>
</gene>
<dbReference type="InterPro" id="IPR036291">
    <property type="entry name" value="NAD(P)-bd_dom_sf"/>
</dbReference>
<dbReference type="PANTHER" id="PTHR43377">
    <property type="entry name" value="BILIVERDIN REDUCTASE A"/>
    <property type="match status" value="1"/>
</dbReference>
<dbReference type="Pfam" id="PF22725">
    <property type="entry name" value="GFO_IDH_MocA_C3"/>
    <property type="match status" value="1"/>
</dbReference>
<dbReference type="GO" id="GO:0000166">
    <property type="term" value="F:nucleotide binding"/>
    <property type="evidence" value="ECO:0007669"/>
    <property type="project" value="InterPro"/>
</dbReference>
<dbReference type="Pfam" id="PF01408">
    <property type="entry name" value="GFO_IDH_MocA"/>
    <property type="match status" value="1"/>
</dbReference>
<evidence type="ECO:0000259" key="1">
    <source>
        <dbReference type="Pfam" id="PF01408"/>
    </source>
</evidence>
<dbReference type="SUPFAM" id="SSF51735">
    <property type="entry name" value="NAD(P)-binding Rossmann-fold domains"/>
    <property type="match status" value="1"/>
</dbReference>
<name>A0A0G1GJ55_9BACT</name>
<feature type="domain" description="Gfo/Idh/MocA-like oxidoreductase N-terminal" evidence="1">
    <location>
        <begin position="4"/>
        <end position="123"/>
    </location>
</feature>
<dbReference type="InterPro" id="IPR055170">
    <property type="entry name" value="GFO_IDH_MocA-like_dom"/>
</dbReference>
<protein>
    <recommendedName>
        <fullName evidence="5">Oxidoreductase domain protein</fullName>
    </recommendedName>
</protein>
<dbReference type="PANTHER" id="PTHR43377:SF1">
    <property type="entry name" value="BILIVERDIN REDUCTASE A"/>
    <property type="match status" value="1"/>
</dbReference>
<comment type="caution">
    <text evidence="3">The sequence shown here is derived from an EMBL/GenBank/DDBJ whole genome shotgun (WGS) entry which is preliminary data.</text>
</comment>
<dbReference type="AlphaFoldDB" id="A0A0G1GJ55"/>
<evidence type="ECO:0000313" key="4">
    <source>
        <dbReference type="Proteomes" id="UP000034090"/>
    </source>
</evidence>
<dbReference type="SUPFAM" id="SSF55347">
    <property type="entry name" value="Glyceraldehyde-3-phosphate dehydrogenase-like, C-terminal domain"/>
    <property type="match status" value="1"/>
</dbReference>
<reference evidence="3 4" key="1">
    <citation type="journal article" date="2015" name="Nature">
        <title>rRNA introns, odd ribosomes, and small enigmatic genomes across a large radiation of phyla.</title>
        <authorList>
            <person name="Brown C.T."/>
            <person name="Hug L.A."/>
            <person name="Thomas B.C."/>
            <person name="Sharon I."/>
            <person name="Castelle C.J."/>
            <person name="Singh A."/>
            <person name="Wilkins M.J."/>
            <person name="Williams K.H."/>
            <person name="Banfield J.F."/>
        </authorList>
    </citation>
    <scope>NUCLEOTIDE SEQUENCE [LARGE SCALE GENOMIC DNA]</scope>
</reference>
<dbReference type="Gene3D" id="3.30.360.10">
    <property type="entry name" value="Dihydrodipicolinate Reductase, domain 2"/>
    <property type="match status" value="1"/>
</dbReference>
<sequence length="334" mass="37037">MKKIHFALIGAGKMGTRWALVLPKSINATLDVIVSMHLDRAKGLASQIPQCKATNNIGDVLNNKGIDAIVIATPHSSLSLITRMAFKAGKHVLCEKPGAIHSHDIKKNIALAKKMGLTYMIGYNHRFHDGFIKARSLYQKGTIGKIIFIRARYGFCGRPGYDKEWRLDRSINGGGHLIDQGVHMIDLAMSFIGKIQKVQGFTSDTFWKKGTEDNAFVLLQGKNKVIASIHTSLTQWKALHNFEIYGTKGYLSIEGLGMKYGGEEKLIIGKRAKDFTGEVKEKVIACNSVADDSLALELKEFISAIRQERSTTPSPNDAYETLKIVEKIYSDNKL</sequence>
<evidence type="ECO:0000313" key="3">
    <source>
        <dbReference type="EMBL" id="KKS98798.1"/>
    </source>
</evidence>
<dbReference type="EMBL" id="LCFQ01000002">
    <property type="protein sequence ID" value="KKS98798.1"/>
    <property type="molecule type" value="Genomic_DNA"/>
</dbReference>
<dbReference type="Proteomes" id="UP000034090">
    <property type="component" value="Unassembled WGS sequence"/>
</dbReference>
<dbReference type="Gene3D" id="3.40.50.720">
    <property type="entry name" value="NAD(P)-binding Rossmann-like Domain"/>
    <property type="match status" value="1"/>
</dbReference>
<dbReference type="STRING" id="1618578.UV74_C0002G0017"/>
<dbReference type="InterPro" id="IPR051450">
    <property type="entry name" value="Gfo/Idh/MocA_Oxidoreductases"/>
</dbReference>
<evidence type="ECO:0000259" key="2">
    <source>
        <dbReference type="Pfam" id="PF22725"/>
    </source>
</evidence>